<feature type="compositionally biased region" description="Low complexity" evidence="1">
    <location>
        <begin position="1"/>
        <end position="12"/>
    </location>
</feature>
<dbReference type="Pfam" id="PF04004">
    <property type="entry name" value="Leo1"/>
    <property type="match status" value="1"/>
</dbReference>
<proteinExistence type="predicted"/>
<dbReference type="AlphaFoldDB" id="A0AAE0WGR2"/>
<reference evidence="2" key="1">
    <citation type="submission" date="2023-07" db="EMBL/GenBank/DDBJ databases">
        <title>Black Yeasts Isolated from many extreme environments.</title>
        <authorList>
            <person name="Coleine C."/>
            <person name="Stajich J.E."/>
            <person name="Selbmann L."/>
        </authorList>
    </citation>
    <scope>NUCLEOTIDE SEQUENCE</scope>
    <source>
        <strain evidence="2">CCFEE 5485</strain>
    </source>
</reference>
<dbReference type="GO" id="GO:1990269">
    <property type="term" value="F:RNA polymerase II C-terminal domain phosphoserine binding"/>
    <property type="evidence" value="ECO:0007669"/>
    <property type="project" value="TreeGrafter"/>
</dbReference>
<evidence type="ECO:0000313" key="3">
    <source>
        <dbReference type="Proteomes" id="UP001274830"/>
    </source>
</evidence>
<feature type="compositionally biased region" description="Acidic residues" evidence="1">
    <location>
        <begin position="512"/>
        <end position="529"/>
    </location>
</feature>
<name>A0AAE0WGR2_9PEZI</name>
<feature type="region of interest" description="Disordered" evidence="1">
    <location>
        <begin position="233"/>
        <end position="275"/>
    </location>
</feature>
<sequence length="552" mass="60016">MASAAAVGANAALSPRRNDDLDDGEITSAVGSKAVDSTDFIDDEDLEDDPIGTGRRKAAATENEDGDGLGLGDAGDEDLFGDDEPETAPKRRLDDEELDSGDDMDRNDRAAEDGEAPAEEALVEAEQVMMDIDMSRQPIPEPSDGEMYLLKMPDFMAIEPQAWSHDRFQPPTTEHHSNKPASTSFSAYNTALSTIRWRHSPSDHKKIQSNARILRWSDGSCTFQMGSQPNVQYEIDGNSLAPPQRNPLKPTPLSIQAASSKGGRQGDGTVQGEKYDPSKEAFTYLVVPNEATSTLRVTHKITGGLSMRQPASVQDDAIERLQAALATAANATKVNGAGGPLELEMIDVDPDKQRLAAEKFMKDKDRAARRKLAAAERDADRSTKVLGRASRYGGSGGGGLSTGMLEDDGDGGIGTTRGSGRKAGGGAKKSRQRRNSIYSDDEDFGRKHFTSKEDEYDEEDDFLAPSDEEEVVEGDGEEEEDEDDGIVEEGRVRERERERERTPKRDRREVGGEGEGEDADADAEGEVDEGAAQAARTKRRRVVDEDEDEDEE</sequence>
<dbReference type="EMBL" id="JAUTXT010000046">
    <property type="protein sequence ID" value="KAK3671169.1"/>
    <property type="molecule type" value="Genomic_DNA"/>
</dbReference>
<dbReference type="PANTHER" id="PTHR23146:SF0">
    <property type="entry name" value="RNA POLYMERASE-ASSOCIATED PROTEIN LEO1"/>
    <property type="match status" value="1"/>
</dbReference>
<dbReference type="GO" id="GO:0006368">
    <property type="term" value="P:transcription elongation by RNA polymerase II"/>
    <property type="evidence" value="ECO:0007669"/>
    <property type="project" value="InterPro"/>
</dbReference>
<dbReference type="GO" id="GO:0016593">
    <property type="term" value="C:Cdc73/Paf1 complex"/>
    <property type="evidence" value="ECO:0007669"/>
    <property type="project" value="InterPro"/>
</dbReference>
<dbReference type="PANTHER" id="PTHR23146">
    <property type="entry name" value="LEO1 PROTEIN"/>
    <property type="match status" value="1"/>
</dbReference>
<protein>
    <submittedName>
        <fullName evidence="2">Uncharacterized protein</fullName>
    </submittedName>
</protein>
<evidence type="ECO:0000256" key="1">
    <source>
        <dbReference type="SAM" id="MobiDB-lite"/>
    </source>
</evidence>
<feature type="region of interest" description="Disordered" evidence="1">
    <location>
        <begin position="1"/>
        <end position="121"/>
    </location>
</feature>
<dbReference type="GO" id="GO:0032968">
    <property type="term" value="P:positive regulation of transcription elongation by RNA polymerase II"/>
    <property type="evidence" value="ECO:0007669"/>
    <property type="project" value="TreeGrafter"/>
</dbReference>
<feature type="region of interest" description="Disordered" evidence="1">
    <location>
        <begin position="371"/>
        <end position="552"/>
    </location>
</feature>
<feature type="compositionally biased region" description="Basic and acidic residues" evidence="1">
    <location>
        <begin position="373"/>
        <end position="383"/>
    </location>
</feature>
<organism evidence="2 3">
    <name type="scientific">Recurvomyces mirabilis</name>
    <dbReference type="NCBI Taxonomy" id="574656"/>
    <lineage>
        <taxon>Eukaryota</taxon>
        <taxon>Fungi</taxon>
        <taxon>Dikarya</taxon>
        <taxon>Ascomycota</taxon>
        <taxon>Pezizomycotina</taxon>
        <taxon>Dothideomycetes</taxon>
        <taxon>Dothideomycetidae</taxon>
        <taxon>Mycosphaerellales</taxon>
        <taxon>Teratosphaeriaceae</taxon>
        <taxon>Recurvomyces</taxon>
    </lineage>
</organism>
<accession>A0AAE0WGR2</accession>
<dbReference type="InterPro" id="IPR007149">
    <property type="entry name" value="Leo1"/>
</dbReference>
<comment type="caution">
    <text evidence="2">The sequence shown here is derived from an EMBL/GenBank/DDBJ whole genome shotgun (WGS) entry which is preliminary data.</text>
</comment>
<gene>
    <name evidence="2" type="ORF">LTR78_008970</name>
</gene>
<keyword evidence="3" id="KW-1185">Reference proteome</keyword>
<feature type="compositionally biased region" description="Gly residues" evidence="1">
    <location>
        <begin position="411"/>
        <end position="427"/>
    </location>
</feature>
<feature type="compositionally biased region" description="Acidic residues" evidence="1">
    <location>
        <begin position="39"/>
        <end position="50"/>
    </location>
</feature>
<evidence type="ECO:0000313" key="2">
    <source>
        <dbReference type="EMBL" id="KAK3671169.1"/>
    </source>
</evidence>
<feature type="compositionally biased region" description="Acidic residues" evidence="1">
    <location>
        <begin position="74"/>
        <end position="86"/>
    </location>
</feature>
<dbReference type="Proteomes" id="UP001274830">
    <property type="component" value="Unassembled WGS sequence"/>
</dbReference>
<feature type="compositionally biased region" description="Basic and acidic residues" evidence="1">
    <location>
        <begin position="103"/>
        <end position="112"/>
    </location>
</feature>
<feature type="compositionally biased region" description="Basic and acidic residues" evidence="1">
    <location>
        <begin position="488"/>
        <end position="511"/>
    </location>
</feature>
<feature type="compositionally biased region" description="Acidic residues" evidence="1">
    <location>
        <begin position="454"/>
        <end position="487"/>
    </location>
</feature>
<feature type="compositionally biased region" description="Basic and acidic residues" evidence="1">
    <location>
        <begin position="444"/>
        <end position="453"/>
    </location>
</feature>